<name>A0A914CEE4_9BILA</name>
<protein>
    <submittedName>
        <fullName evidence="2">Uncharacterized protein</fullName>
    </submittedName>
</protein>
<organism evidence="1 2">
    <name type="scientific">Acrobeloides nanus</name>
    <dbReference type="NCBI Taxonomy" id="290746"/>
    <lineage>
        <taxon>Eukaryota</taxon>
        <taxon>Metazoa</taxon>
        <taxon>Ecdysozoa</taxon>
        <taxon>Nematoda</taxon>
        <taxon>Chromadorea</taxon>
        <taxon>Rhabditida</taxon>
        <taxon>Tylenchina</taxon>
        <taxon>Cephalobomorpha</taxon>
        <taxon>Cephaloboidea</taxon>
        <taxon>Cephalobidae</taxon>
        <taxon>Acrobeloides</taxon>
    </lineage>
</organism>
<evidence type="ECO:0000313" key="2">
    <source>
        <dbReference type="WBParaSite" id="ACRNAN_scaffold100.g17118.t1"/>
    </source>
</evidence>
<reference evidence="2" key="1">
    <citation type="submission" date="2022-11" db="UniProtKB">
        <authorList>
            <consortium name="WormBaseParasite"/>
        </authorList>
    </citation>
    <scope>IDENTIFICATION</scope>
</reference>
<sequence length="117" mass="13015">MLHQIQSIATAKGYCTKASSVRTTISSHMRDLSHVELGQHVELCRTSRPSDFTLLVEDRLLDRHVDSLDTGAIKTSDAEMYTLTHPCNWCMLNSILTTSMIAPNSASSMWAIMAMEV</sequence>
<proteinExistence type="predicted"/>
<dbReference type="WBParaSite" id="ACRNAN_scaffold100.g17118.t1">
    <property type="protein sequence ID" value="ACRNAN_scaffold100.g17118.t1"/>
    <property type="gene ID" value="ACRNAN_scaffold100.g17118"/>
</dbReference>
<keyword evidence="1" id="KW-1185">Reference proteome</keyword>
<accession>A0A914CEE4</accession>
<evidence type="ECO:0000313" key="1">
    <source>
        <dbReference type="Proteomes" id="UP000887540"/>
    </source>
</evidence>
<dbReference type="Proteomes" id="UP000887540">
    <property type="component" value="Unplaced"/>
</dbReference>
<dbReference type="AlphaFoldDB" id="A0A914CEE4"/>